<evidence type="ECO:0000313" key="13">
    <source>
        <dbReference type="EMBL" id="MFD0871988.1"/>
    </source>
</evidence>
<dbReference type="RefSeq" id="WP_379291247.1">
    <property type="nucleotide sequence ID" value="NZ_JBHTIU010000095.1"/>
</dbReference>
<evidence type="ECO:0000256" key="5">
    <source>
        <dbReference type="ARBA" id="ARBA00022679"/>
    </source>
</evidence>
<dbReference type="EMBL" id="JBHTIU010000095">
    <property type="protein sequence ID" value="MFD0871988.1"/>
    <property type="molecule type" value="Genomic_DNA"/>
</dbReference>
<dbReference type="CDD" id="cd16833">
    <property type="entry name" value="YfiH"/>
    <property type="match status" value="1"/>
</dbReference>
<dbReference type="InterPro" id="IPR003730">
    <property type="entry name" value="Cu_polyphenol_OxRdtase"/>
</dbReference>
<protein>
    <recommendedName>
        <fullName evidence="12">Purine nucleoside phosphorylase</fullName>
    </recommendedName>
</protein>
<keyword evidence="6" id="KW-0479">Metal-binding</keyword>
<keyword evidence="8" id="KW-0862">Zinc</keyword>
<evidence type="ECO:0000256" key="2">
    <source>
        <dbReference type="ARBA" id="ARBA00001947"/>
    </source>
</evidence>
<dbReference type="Proteomes" id="UP001597120">
    <property type="component" value="Unassembled WGS sequence"/>
</dbReference>
<dbReference type="SUPFAM" id="SSF64438">
    <property type="entry name" value="CNF1/YfiH-like putative cysteine hydrolases"/>
    <property type="match status" value="1"/>
</dbReference>
<accession>A0ABW3DEQ9</accession>
<comment type="catalytic activity">
    <reaction evidence="1">
        <text>inosine + phosphate = alpha-D-ribose 1-phosphate + hypoxanthine</text>
        <dbReference type="Rhea" id="RHEA:27646"/>
        <dbReference type="ChEBI" id="CHEBI:17368"/>
        <dbReference type="ChEBI" id="CHEBI:17596"/>
        <dbReference type="ChEBI" id="CHEBI:43474"/>
        <dbReference type="ChEBI" id="CHEBI:57720"/>
        <dbReference type="EC" id="2.4.2.1"/>
    </reaction>
    <physiologicalReaction direction="left-to-right" evidence="1">
        <dbReference type="Rhea" id="RHEA:27647"/>
    </physiologicalReaction>
</comment>
<comment type="catalytic activity">
    <reaction evidence="9">
        <text>adenosine + H2O + H(+) = inosine + NH4(+)</text>
        <dbReference type="Rhea" id="RHEA:24408"/>
        <dbReference type="ChEBI" id="CHEBI:15377"/>
        <dbReference type="ChEBI" id="CHEBI:15378"/>
        <dbReference type="ChEBI" id="CHEBI:16335"/>
        <dbReference type="ChEBI" id="CHEBI:17596"/>
        <dbReference type="ChEBI" id="CHEBI:28938"/>
        <dbReference type="EC" id="3.5.4.4"/>
    </reaction>
    <physiologicalReaction direction="left-to-right" evidence="9">
        <dbReference type="Rhea" id="RHEA:24409"/>
    </physiologicalReaction>
</comment>
<name>A0ABW3DEQ9_9BACL</name>
<evidence type="ECO:0000256" key="8">
    <source>
        <dbReference type="ARBA" id="ARBA00022833"/>
    </source>
</evidence>
<evidence type="ECO:0000256" key="11">
    <source>
        <dbReference type="ARBA" id="ARBA00049893"/>
    </source>
</evidence>
<evidence type="ECO:0000256" key="4">
    <source>
        <dbReference type="ARBA" id="ARBA00007353"/>
    </source>
</evidence>
<evidence type="ECO:0000256" key="3">
    <source>
        <dbReference type="ARBA" id="ARBA00003215"/>
    </source>
</evidence>
<keyword evidence="7" id="KW-0378">Hydrolase</keyword>
<dbReference type="PANTHER" id="PTHR30616:SF2">
    <property type="entry name" value="PURINE NUCLEOSIDE PHOSPHORYLASE LACC1"/>
    <property type="match status" value="1"/>
</dbReference>
<dbReference type="InterPro" id="IPR011324">
    <property type="entry name" value="Cytotoxic_necrot_fac-like_cat"/>
</dbReference>
<dbReference type="NCBIfam" id="TIGR00726">
    <property type="entry name" value="peptidoglycan editing factor PgeF"/>
    <property type="match status" value="1"/>
</dbReference>
<evidence type="ECO:0000313" key="14">
    <source>
        <dbReference type="Proteomes" id="UP001597120"/>
    </source>
</evidence>
<evidence type="ECO:0000256" key="12">
    <source>
        <dbReference type="RuleBase" id="RU361274"/>
    </source>
</evidence>
<dbReference type="Pfam" id="PF02578">
    <property type="entry name" value="Cu-oxidase_4"/>
    <property type="match status" value="1"/>
</dbReference>
<dbReference type="Gene3D" id="3.60.140.10">
    <property type="entry name" value="CNF1/YfiH-like putative cysteine hydrolases"/>
    <property type="match status" value="1"/>
</dbReference>
<comment type="similarity">
    <text evidence="4 12">Belongs to the purine nucleoside phosphorylase YfiH/LACC1 family.</text>
</comment>
<evidence type="ECO:0000256" key="10">
    <source>
        <dbReference type="ARBA" id="ARBA00048968"/>
    </source>
</evidence>
<comment type="catalytic activity">
    <reaction evidence="11">
        <text>S-methyl-5'-thioadenosine + phosphate = 5-(methylsulfanyl)-alpha-D-ribose 1-phosphate + adenine</text>
        <dbReference type="Rhea" id="RHEA:11852"/>
        <dbReference type="ChEBI" id="CHEBI:16708"/>
        <dbReference type="ChEBI" id="CHEBI:17509"/>
        <dbReference type="ChEBI" id="CHEBI:43474"/>
        <dbReference type="ChEBI" id="CHEBI:58533"/>
        <dbReference type="EC" id="2.4.2.28"/>
    </reaction>
    <physiologicalReaction direction="left-to-right" evidence="11">
        <dbReference type="Rhea" id="RHEA:11853"/>
    </physiologicalReaction>
</comment>
<evidence type="ECO:0000256" key="6">
    <source>
        <dbReference type="ARBA" id="ARBA00022723"/>
    </source>
</evidence>
<keyword evidence="14" id="KW-1185">Reference proteome</keyword>
<evidence type="ECO:0000256" key="1">
    <source>
        <dbReference type="ARBA" id="ARBA00000553"/>
    </source>
</evidence>
<evidence type="ECO:0000256" key="7">
    <source>
        <dbReference type="ARBA" id="ARBA00022801"/>
    </source>
</evidence>
<gene>
    <name evidence="13" type="primary">pgeF</name>
    <name evidence="13" type="ORF">ACFQ03_22940</name>
</gene>
<reference evidence="14" key="1">
    <citation type="journal article" date="2019" name="Int. J. Syst. Evol. Microbiol.">
        <title>The Global Catalogue of Microorganisms (GCM) 10K type strain sequencing project: providing services to taxonomists for standard genome sequencing and annotation.</title>
        <authorList>
            <consortium name="The Broad Institute Genomics Platform"/>
            <consortium name="The Broad Institute Genome Sequencing Center for Infectious Disease"/>
            <person name="Wu L."/>
            <person name="Ma J."/>
        </authorList>
    </citation>
    <scope>NUCLEOTIDE SEQUENCE [LARGE SCALE GENOMIC DNA]</scope>
    <source>
        <strain evidence="14">CCUG 57263</strain>
    </source>
</reference>
<comment type="catalytic activity">
    <reaction evidence="10">
        <text>adenosine + phosphate = alpha-D-ribose 1-phosphate + adenine</text>
        <dbReference type="Rhea" id="RHEA:27642"/>
        <dbReference type="ChEBI" id="CHEBI:16335"/>
        <dbReference type="ChEBI" id="CHEBI:16708"/>
        <dbReference type="ChEBI" id="CHEBI:43474"/>
        <dbReference type="ChEBI" id="CHEBI:57720"/>
        <dbReference type="EC" id="2.4.2.1"/>
    </reaction>
    <physiologicalReaction direction="left-to-right" evidence="10">
        <dbReference type="Rhea" id="RHEA:27643"/>
    </physiologicalReaction>
</comment>
<evidence type="ECO:0000256" key="9">
    <source>
        <dbReference type="ARBA" id="ARBA00047989"/>
    </source>
</evidence>
<comment type="function">
    <text evidence="3">Purine nucleoside enzyme that catalyzes the phosphorolysis of adenosine and inosine nucleosides, yielding D-ribose 1-phosphate and the respective free bases, adenine and hypoxanthine. Also catalyzes the phosphorolysis of S-methyl-5'-thioadenosine into adenine and S-methyl-5-thio-alpha-D-ribose 1-phosphate. Also has adenosine deaminase activity.</text>
</comment>
<proteinExistence type="inferred from homology"/>
<dbReference type="PANTHER" id="PTHR30616">
    <property type="entry name" value="UNCHARACTERIZED PROTEIN YFIH"/>
    <property type="match status" value="1"/>
</dbReference>
<organism evidence="13 14">
    <name type="scientific">Paenibacillus residui</name>
    <dbReference type="NCBI Taxonomy" id="629724"/>
    <lineage>
        <taxon>Bacteria</taxon>
        <taxon>Bacillati</taxon>
        <taxon>Bacillota</taxon>
        <taxon>Bacilli</taxon>
        <taxon>Bacillales</taxon>
        <taxon>Paenibacillaceae</taxon>
        <taxon>Paenibacillus</taxon>
    </lineage>
</organism>
<comment type="caution">
    <text evidence="13">The sequence shown here is derived from an EMBL/GenBank/DDBJ whole genome shotgun (WGS) entry which is preliminary data.</text>
</comment>
<sequence length="313" mass="35141">MPVLRGFVPDGTCDTMDRGINDWTGGEGMEPFQWITEEPDKPKLWSIQSWTDRYPELTAGFTSRLGGVSEGVFASLNLGLHVDDRPEDVIHNRSRVAAAVGVPLDRWTYGEQVHGTEVAVITEEDAGRGTRDRESALQETDAFITDRRGIVMAALFADCVPLYFYDPEHRITGIAHAGWKGTVGRIAWHTVHKMKETFGSKPEQILACIGPSIGPCCYEVDERVAERVRGLLAWLENGKLIEQQDNLLRETQKTNKFMLDLQQINRQIMIKAGLLPSCIEISKLCTSCRTDLLFSHRKEQGLTGRMIAWIGLR</sequence>
<dbReference type="InterPro" id="IPR038371">
    <property type="entry name" value="Cu_polyphenol_OxRdtase_sf"/>
</dbReference>
<keyword evidence="5" id="KW-0808">Transferase</keyword>
<comment type="cofactor">
    <cofactor evidence="2">
        <name>Zn(2+)</name>
        <dbReference type="ChEBI" id="CHEBI:29105"/>
    </cofactor>
</comment>